<dbReference type="Proteomes" id="UP001451571">
    <property type="component" value="Chromosome"/>
</dbReference>
<feature type="coiled-coil region" evidence="1">
    <location>
        <begin position="7"/>
        <end position="41"/>
    </location>
</feature>
<evidence type="ECO:0000313" key="2">
    <source>
        <dbReference type="EMBL" id="XAH75792.1"/>
    </source>
</evidence>
<evidence type="ECO:0008006" key="4">
    <source>
        <dbReference type="Google" id="ProtNLM"/>
    </source>
</evidence>
<evidence type="ECO:0000256" key="1">
    <source>
        <dbReference type="SAM" id="Coils"/>
    </source>
</evidence>
<name>A0ABZ3F2M4_9FIRM</name>
<accession>A0ABZ3F2M4</accession>
<dbReference type="EMBL" id="CP146256">
    <property type="protein sequence ID" value="XAH75792.1"/>
    <property type="molecule type" value="Genomic_DNA"/>
</dbReference>
<keyword evidence="1" id="KW-0175">Coiled coil</keyword>
<gene>
    <name evidence="2" type="ORF">V6984_08580</name>
</gene>
<dbReference type="RefSeq" id="WP_342759365.1">
    <property type="nucleotide sequence ID" value="NZ_CP146256.1"/>
</dbReference>
<sequence length="80" mass="9036">MAGRKPKKSIEERIVDKEELIAALLTRIKSEQNELEALYSEKKLKDLESVSELINTSGLSPDEVTEAIRTYTEQREQGAS</sequence>
<organism evidence="2 3">
    <name type="scientific">Kineothrix sedimenti</name>
    <dbReference type="NCBI Taxonomy" id="3123317"/>
    <lineage>
        <taxon>Bacteria</taxon>
        <taxon>Bacillati</taxon>
        <taxon>Bacillota</taxon>
        <taxon>Clostridia</taxon>
        <taxon>Lachnospirales</taxon>
        <taxon>Lachnospiraceae</taxon>
        <taxon>Kineothrix</taxon>
    </lineage>
</organism>
<evidence type="ECO:0000313" key="3">
    <source>
        <dbReference type="Proteomes" id="UP001451571"/>
    </source>
</evidence>
<protein>
    <recommendedName>
        <fullName evidence="4">DUF4315 family protein</fullName>
    </recommendedName>
</protein>
<proteinExistence type="predicted"/>
<reference evidence="2 3" key="1">
    <citation type="submission" date="2024-02" db="EMBL/GenBank/DDBJ databases">
        <title>Bacterial strain from lacustrine sediment.</title>
        <authorList>
            <person name="Petit C."/>
            <person name="Fadhlaoui K."/>
        </authorList>
    </citation>
    <scope>NUCLEOTIDE SEQUENCE [LARGE SCALE GENOMIC DNA]</scope>
    <source>
        <strain evidence="2 3">IPX-CK</strain>
    </source>
</reference>
<keyword evidence="3" id="KW-1185">Reference proteome</keyword>